<reference evidence="5 6" key="1">
    <citation type="submission" date="2017-03" db="EMBL/GenBank/DDBJ databases">
        <title>Genome sequence of Clostridium chromiireducens DSM 23318.</title>
        <authorList>
            <person name="Poehlein A."/>
            <person name="Daniel R."/>
        </authorList>
    </citation>
    <scope>NUCLEOTIDE SEQUENCE [LARGE SCALE GENOMIC DNA]</scope>
    <source>
        <strain evidence="5 6">DSM 23318</strain>
    </source>
</reference>
<proteinExistence type="predicted"/>
<feature type="domain" description="Mannitol dehydrogenase C-terminal" evidence="4">
    <location>
        <begin position="320"/>
        <end position="508"/>
    </location>
</feature>
<dbReference type="RefSeq" id="WP_207652333.1">
    <property type="nucleotide sequence ID" value="NZ_MZGT01000053.1"/>
</dbReference>
<dbReference type="Pfam" id="PF01232">
    <property type="entry name" value="Mannitol_dh"/>
    <property type="match status" value="1"/>
</dbReference>
<keyword evidence="1 5" id="KW-0560">Oxidoreductase</keyword>
<comment type="catalytic activity">
    <reaction evidence="2">
        <text>D-mannitol 1-phosphate + NAD(+) = beta-D-fructose 6-phosphate + NADH + H(+)</text>
        <dbReference type="Rhea" id="RHEA:19661"/>
        <dbReference type="ChEBI" id="CHEBI:15378"/>
        <dbReference type="ChEBI" id="CHEBI:57540"/>
        <dbReference type="ChEBI" id="CHEBI:57634"/>
        <dbReference type="ChEBI" id="CHEBI:57945"/>
        <dbReference type="ChEBI" id="CHEBI:61381"/>
        <dbReference type="EC" id="1.1.1.17"/>
    </reaction>
</comment>
<dbReference type="Pfam" id="PF08125">
    <property type="entry name" value="Mannitol_dh_C"/>
    <property type="match status" value="1"/>
</dbReference>
<protein>
    <submittedName>
        <fullName evidence="5">Mannitol 2-dehydrogenase</fullName>
        <ecNumber evidence="5">1.1.1.67</ecNumber>
    </submittedName>
</protein>
<feature type="domain" description="Mannitol dehydrogenase N-terminal" evidence="3">
    <location>
        <begin position="41"/>
        <end position="266"/>
    </location>
</feature>
<name>A0A1V4II58_9CLOT</name>
<evidence type="ECO:0000313" key="6">
    <source>
        <dbReference type="Proteomes" id="UP000191056"/>
    </source>
</evidence>
<organism evidence="5 6">
    <name type="scientific">Clostridium chromiireducens</name>
    <dbReference type="NCBI Taxonomy" id="225345"/>
    <lineage>
        <taxon>Bacteria</taxon>
        <taxon>Bacillati</taxon>
        <taxon>Bacillota</taxon>
        <taxon>Clostridia</taxon>
        <taxon>Eubacteriales</taxon>
        <taxon>Clostridiaceae</taxon>
        <taxon>Clostridium</taxon>
    </lineage>
</organism>
<dbReference type="AlphaFoldDB" id="A0A1V4II58"/>
<dbReference type="GO" id="GO:0050086">
    <property type="term" value="F:mannitol 2-dehydrogenase activity"/>
    <property type="evidence" value="ECO:0007669"/>
    <property type="project" value="UniProtKB-EC"/>
</dbReference>
<dbReference type="Gene3D" id="3.40.50.720">
    <property type="entry name" value="NAD(P)-binding Rossmann-like Domain"/>
    <property type="match status" value="1"/>
</dbReference>
<evidence type="ECO:0000259" key="4">
    <source>
        <dbReference type="Pfam" id="PF08125"/>
    </source>
</evidence>
<evidence type="ECO:0000256" key="2">
    <source>
        <dbReference type="ARBA" id="ARBA00048615"/>
    </source>
</evidence>
<dbReference type="Gene3D" id="1.10.1040.10">
    <property type="entry name" value="N-(1-d-carboxylethyl)-l-norvaline Dehydrogenase, domain 2"/>
    <property type="match status" value="1"/>
</dbReference>
<dbReference type="EC" id="1.1.1.67" evidence="5"/>
<dbReference type="InterPro" id="IPR013118">
    <property type="entry name" value="Mannitol_DH_C"/>
</dbReference>
<evidence type="ECO:0000256" key="1">
    <source>
        <dbReference type="ARBA" id="ARBA00023002"/>
    </source>
</evidence>
<dbReference type="InterPro" id="IPR013328">
    <property type="entry name" value="6PGD_dom2"/>
</dbReference>
<dbReference type="InterPro" id="IPR008927">
    <property type="entry name" value="6-PGluconate_DH-like_C_sf"/>
</dbReference>
<dbReference type="PANTHER" id="PTHR43362:SF1">
    <property type="entry name" value="MANNITOL DEHYDROGENASE 2-RELATED"/>
    <property type="match status" value="1"/>
</dbReference>
<evidence type="ECO:0000259" key="3">
    <source>
        <dbReference type="Pfam" id="PF01232"/>
    </source>
</evidence>
<comment type="caution">
    <text evidence="5">The sequence shown here is derived from an EMBL/GenBank/DDBJ whole genome shotgun (WGS) entry which is preliminary data.</text>
</comment>
<gene>
    <name evidence="5" type="primary">mtlK</name>
    <name evidence="5" type="ORF">CLCHR_35150</name>
</gene>
<dbReference type="Proteomes" id="UP000191056">
    <property type="component" value="Unassembled WGS sequence"/>
</dbReference>
<dbReference type="InterPro" id="IPR013131">
    <property type="entry name" value="Mannitol_DH_N"/>
</dbReference>
<dbReference type="PANTHER" id="PTHR43362">
    <property type="entry name" value="MANNITOL DEHYDROGENASE DSF1-RELATED"/>
    <property type="match status" value="1"/>
</dbReference>
<dbReference type="InterPro" id="IPR050988">
    <property type="entry name" value="Mannitol_DH/Oxidoreductase"/>
</dbReference>
<dbReference type="GO" id="GO:0008926">
    <property type="term" value="F:mannitol-1-phosphate 5-dehydrogenase activity"/>
    <property type="evidence" value="ECO:0007669"/>
    <property type="project" value="UniProtKB-EC"/>
</dbReference>
<dbReference type="STRING" id="225345.CLCHR_35150"/>
<evidence type="ECO:0000313" key="5">
    <source>
        <dbReference type="EMBL" id="OPJ59365.1"/>
    </source>
</evidence>
<accession>A0A1V4II58</accession>
<keyword evidence="6" id="KW-1185">Reference proteome</keyword>
<dbReference type="SUPFAM" id="SSF48179">
    <property type="entry name" value="6-phosphogluconate dehydrogenase C-terminal domain-like"/>
    <property type="match status" value="1"/>
</dbReference>
<sequence>MLELNSSGIKNKEDWEKNGFNLPKFDRRTVINNTKENPTWIHFGAGNIFRSFPAALQQNLLNEGKTDKGIIVAEGYDYEIIEKINKKHDDLSLMVILKADGNIEKTVIGSIVESLTVNSDNVNDFERLKEIFRNPSLQMVSFTITEKGYSLVDKDENFISEVVEDFNNGPSKPKSYIGKMTALCYERYLNGKSPIALVSMDNCSHNGTKLYNAVSTFAEKWTDNGKAEDGFLDYINDPSCVSFPWSMIDKITPRPDDGVKNMLIDSGFLDAEPIVTSKNTYVASFTNAEEAEYLVIEDTFPNGRPCLEEAGVKFTDRNTVDRVEKMKVCTCLNPLHTALAVFGCLLSYTKIYKEMEAPELKALVEKVGYLEGLPVVVDPKIISPKAFLDEVLTKRIPNPFMPDTPQRIATDTSQKMPIRFGETIKAYINNPKLEVSELKFIPLVIAGWCRYLLGVDDNGNKFEISPDPMLATLREHLDGIRLGQKGPFHEKLKPILSNEKIFGVNLYEVGLGKLVETYFEEMVEAKGSVRVTLRNKLKYNQCNLY</sequence>
<dbReference type="EMBL" id="MZGT01000053">
    <property type="protein sequence ID" value="OPJ59365.1"/>
    <property type="molecule type" value="Genomic_DNA"/>
</dbReference>
<dbReference type="SUPFAM" id="SSF51735">
    <property type="entry name" value="NAD(P)-binding Rossmann-fold domains"/>
    <property type="match status" value="1"/>
</dbReference>
<dbReference type="InterPro" id="IPR036291">
    <property type="entry name" value="NAD(P)-bd_dom_sf"/>
</dbReference>